<evidence type="ECO:0000256" key="3">
    <source>
        <dbReference type="SAM" id="MobiDB-lite"/>
    </source>
</evidence>
<feature type="region of interest" description="Disordered" evidence="3">
    <location>
        <begin position="256"/>
        <end position="297"/>
    </location>
</feature>
<protein>
    <recommendedName>
        <fullName evidence="6">Transferase</fullName>
    </recommendedName>
</protein>
<dbReference type="SUPFAM" id="SSF52777">
    <property type="entry name" value="CoA-dependent acyltransferases"/>
    <property type="match status" value="1"/>
</dbReference>
<dbReference type="Pfam" id="PF02458">
    <property type="entry name" value="Transferase"/>
    <property type="match status" value="2"/>
</dbReference>
<dbReference type="Gene3D" id="3.30.559.10">
    <property type="entry name" value="Chloramphenicol acetyltransferase-like domain"/>
    <property type="match status" value="2"/>
</dbReference>
<dbReference type="InterPro" id="IPR050317">
    <property type="entry name" value="Plant_Fungal_Acyltransferase"/>
</dbReference>
<dbReference type="GO" id="GO:0016747">
    <property type="term" value="F:acyltransferase activity, transferring groups other than amino-acyl groups"/>
    <property type="evidence" value="ECO:0007669"/>
    <property type="project" value="TreeGrafter"/>
</dbReference>
<keyword evidence="2" id="KW-0808">Transferase</keyword>
<evidence type="ECO:0008006" key="6">
    <source>
        <dbReference type="Google" id="ProtNLM"/>
    </source>
</evidence>
<evidence type="ECO:0000256" key="1">
    <source>
        <dbReference type="ARBA" id="ARBA00009861"/>
    </source>
</evidence>
<accession>A0A5B8MKZ5</accession>
<sequence>MEERGMATARDGTMEWWKTEEFTVYCRGVLGTCPAKDATELTPIDMHPLPRQAVLAWAFVYESRIDEGRFREALATVLVDYPVLAGRFSSGNVVSHNNTGVRVVVGKGTRRSSALSGTLVLETEEASSKPSYVNPMDLKRVYKGKDPVLSFRLTHLLDGGTVLGVTVPHALVDGRSLAQVLAALSLQYQGEPYAKPFTDRRVLTYQPLADLCTRDEIDSFHAPLGGGGDAADDGLPSSLLRDAKLSTAASLAAATSKLQSGRRVHPQGPLGGQGGSPSGGHESAPPSSPPPSSSSTTTLGTWGSVRYLFKLLWEVVKGGKLATVVVKICPEQMGEIKERQAAQARAEGRAERISKNDIAVAYAWILMRKLQQRLGHLRGTDRENRSRMLFAADLRARNRVENLNERYFGNAAVAVEISAEPEMSLAECALAVRGAVSGLDGGGKSKGIMDLVWGVSQETSIAKTLPALVTSLPCYHDCFVTSWQFPFQDLDFGLAKPPASVFPGMFPRCPWTAIVLGDAEGAAYVHLCLPSRARDVLRTDPSVHAGTLDRASVIKP</sequence>
<dbReference type="PANTHER" id="PTHR31642">
    <property type="entry name" value="TRICHOTHECENE 3-O-ACETYLTRANSFERASE"/>
    <property type="match status" value="1"/>
</dbReference>
<evidence type="ECO:0000256" key="2">
    <source>
        <dbReference type="ARBA" id="ARBA00022679"/>
    </source>
</evidence>
<dbReference type="PANTHER" id="PTHR31642:SF310">
    <property type="entry name" value="FATTY ALCOHOL:CAFFEOYL-COA ACYLTRANSFERASE"/>
    <property type="match status" value="1"/>
</dbReference>
<dbReference type="AlphaFoldDB" id="A0A5B8MKZ5"/>
<evidence type="ECO:0000313" key="4">
    <source>
        <dbReference type="EMBL" id="QDZ21069.1"/>
    </source>
</evidence>
<dbReference type="InterPro" id="IPR023213">
    <property type="entry name" value="CAT-like_dom_sf"/>
</dbReference>
<evidence type="ECO:0000313" key="5">
    <source>
        <dbReference type="Proteomes" id="UP000316726"/>
    </source>
</evidence>
<dbReference type="Proteomes" id="UP000316726">
    <property type="component" value="Chromosome 5"/>
</dbReference>
<keyword evidence="5" id="KW-1185">Reference proteome</keyword>
<gene>
    <name evidence="4" type="ORF">A3770_05p35870</name>
</gene>
<name>A0A5B8MKZ5_9CHLO</name>
<dbReference type="EMBL" id="CP031038">
    <property type="protein sequence ID" value="QDZ21069.1"/>
    <property type="molecule type" value="Genomic_DNA"/>
</dbReference>
<proteinExistence type="inferred from homology"/>
<organism evidence="4 5">
    <name type="scientific">Chloropicon primus</name>
    <dbReference type="NCBI Taxonomy" id="1764295"/>
    <lineage>
        <taxon>Eukaryota</taxon>
        <taxon>Viridiplantae</taxon>
        <taxon>Chlorophyta</taxon>
        <taxon>Chloropicophyceae</taxon>
        <taxon>Chloropicales</taxon>
        <taxon>Chloropicaceae</taxon>
        <taxon>Chloropicon</taxon>
    </lineage>
</organism>
<comment type="similarity">
    <text evidence="1">Belongs to the plant acyltransferase family.</text>
</comment>
<reference evidence="4 5" key="1">
    <citation type="submission" date="2018-07" db="EMBL/GenBank/DDBJ databases">
        <title>The complete nuclear genome of the prasinophyte Chloropicon primus (CCMP1205).</title>
        <authorList>
            <person name="Pombert J.-F."/>
            <person name="Otis C."/>
            <person name="Turmel M."/>
            <person name="Lemieux C."/>
        </authorList>
    </citation>
    <scope>NUCLEOTIDE SEQUENCE [LARGE SCALE GENOMIC DNA]</scope>
    <source>
        <strain evidence="4 5">CCMP1205</strain>
    </source>
</reference>
<feature type="compositionally biased region" description="Gly residues" evidence="3">
    <location>
        <begin position="269"/>
        <end position="278"/>
    </location>
</feature>